<keyword evidence="4 5" id="KW-0648">Protein biosynthesis</keyword>
<dbReference type="EMBL" id="JTJC03000001">
    <property type="protein sequence ID" value="NHC34478.1"/>
    <property type="molecule type" value="Genomic_DNA"/>
</dbReference>
<dbReference type="Gene3D" id="2.30.310.10">
    <property type="entry name" value="ibrinogen binding protein from staphylococcus aureus domain"/>
    <property type="match status" value="1"/>
</dbReference>
<dbReference type="AlphaFoldDB" id="A0A9X5E3Z9"/>
<dbReference type="InterPro" id="IPR051608">
    <property type="entry name" value="RQC_Subunit_NEMF"/>
</dbReference>
<name>A0A9X5E3Z9_9CYAN</name>
<dbReference type="GO" id="GO:0019843">
    <property type="term" value="F:rRNA binding"/>
    <property type="evidence" value="ECO:0007669"/>
    <property type="project" value="UniProtKB-UniRule"/>
</dbReference>
<feature type="domain" description="NFACT RNA-binding" evidence="6">
    <location>
        <begin position="457"/>
        <end position="550"/>
    </location>
</feature>
<dbReference type="OrthoDB" id="9766163at2"/>
<dbReference type="GO" id="GO:0043023">
    <property type="term" value="F:ribosomal large subunit binding"/>
    <property type="evidence" value="ECO:0007669"/>
    <property type="project" value="UniProtKB-UniRule"/>
</dbReference>
<comment type="similarity">
    <text evidence="5">Belongs to the NEMF family.</text>
</comment>
<keyword evidence="3 5" id="KW-0694">RNA-binding</keyword>
<evidence type="ECO:0000256" key="3">
    <source>
        <dbReference type="ARBA" id="ARBA00022884"/>
    </source>
</evidence>
<comment type="subunit">
    <text evidence="5">Associates with stalled 50S ribosomal subunits. Binds to RqcP.</text>
</comment>
<dbReference type="InterPro" id="IPR043682">
    <property type="entry name" value="RqcH_bacterial"/>
</dbReference>
<reference evidence="7 8" key="1">
    <citation type="journal article" date="2015" name="Genome Announc.">
        <title>Draft Genome Sequence of the Terrestrial Cyanobacterium Scytonema millei VB511283, Isolated from Eastern India.</title>
        <authorList>
            <person name="Sen D."/>
            <person name="Chandrababunaidu M.M."/>
            <person name="Singh D."/>
            <person name="Sanghi N."/>
            <person name="Ghorai A."/>
            <person name="Mishra G.P."/>
            <person name="Madduluri M."/>
            <person name="Adhikary S.P."/>
            <person name="Tripathy S."/>
        </authorList>
    </citation>
    <scope>NUCLEOTIDE SEQUENCE [LARGE SCALE GENOMIC DNA]</scope>
    <source>
        <strain evidence="7 8">VB511283</strain>
    </source>
</reference>
<dbReference type="Pfam" id="PF05833">
    <property type="entry name" value="NFACT_N"/>
    <property type="match status" value="1"/>
</dbReference>
<evidence type="ECO:0000313" key="7">
    <source>
        <dbReference type="EMBL" id="NHC34478.1"/>
    </source>
</evidence>
<dbReference type="Proteomes" id="UP000031532">
    <property type="component" value="Unassembled WGS sequence"/>
</dbReference>
<keyword evidence="1 5" id="KW-0820">tRNA-binding</keyword>
<sequence>MQPVDFTTLTATCSELSKDWIPARLEQVYQRDRYTILLALRTLDRRGWLEISWHPQAAHLCIGTPPPRQPDTFTFSQQLLHQLNGLALISCRPVVPWERVVDLQFARRPGEPVLWHVYVEIMGKYSNVVLTNAANEITTAAHQVSPQQSSVRPIQTGQSYELPPALTGTAPSLDEPFSRWQERVSLVPSALKRCLLKSYRGISPALVEAIAQAADLDPEQSTDNLTTEDWQQLFHYWQAWLQTLAKSEFFPGWTATGYTVLKWNAIQPVASVQELLNQYYTNQLNRQEFSQLQYQLSQKIQSLLAKLQQKIDTFKARLQQSDRADSYRQQADLLMAHLQEWQPGMKSITLADFETGEPVAIALNPEKNAIQNAQGLYKQAGKLKRARGAVEPLLAEVEQERDYLEQVEAAVAQVDKYRSTEDLEALKEIREELIQQKYLKAPDYGRRNANEDSSVNFHRYSTPSGFELLVGRNNRQNDQLTFRVAGDYDLWFHAQEIPGSHVLIRVTPGAAPEEADLQFAADFAAYYSRARQSDRVPVIYTEPKYVYKPKGAKPGIAIYKQEQVIWGQPLQAEQHLQQSN</sequence>
<comment type="caution">
    <text evidence="7">The sequence shown here is derived from an EMBL/GenBank/DDBJ whole genome shotgun (WGS) entry which is preliminary data.</text>
</comment>
<comment type="function">
    <text evidence="5">Key component of the ribosome quality control system (RQC), a ribosome-associated complex that mediates the extraction of incompletely synthesized nascent chains from stalled ribosomes and their subsequent degradation. RqcH recruits Ala-charged tRNA, and with RqcP directs the elongation of stalled nascent chains on 50S ribosomal subunits, leading to non-templated C-terminal alanine extensions (Ala tail). The Ala tail promotes nascent chain degradation. May add between 1 and at least 8 Ala residues. Binds to stalled 50S ribosomal subunits.</text>
</comment>
<proteinExistence type="inferred from homology"/>
<evidence type="ECO:0000256" key="2">
    <source>
        <dbReference type="ARBA" id="ARBA00022730"/>
    </source>
</evidence>
<gene>
    <name evidence="5" type="primary">rqcH</name>
    <name evidence="7" type="ORF">QH73_0007365</name>
</gene>
<dbReference type="PANTHER" id="PTHR15239:SF6">
    <property type="entry name" value="RIBOSOME QUALITY CONTROL COMPLEX SUBUNIT NEMF"/>
    <property type="match status" value="1"/>
</dbReference>
<dbReference type="GO" id="GO:0000049">
    <property type="term" value="F:tRNA binding"/>
    <property type="evidence" value="ECO:0007669"/>
    <property type="project" value="UniProtKB-UniRule"/>
</dbReference>
<keyword evidence="8" id="KW-1185">Reference proteome</keyword>
<dbReference type="GO" id="GO:1990112">
    <property type="term" value="C:RQC complex"/>
    <property type="evidence" value="ECO:0007669"/>
    <property type="project" value="TreeGrafter"/>
</dbReference>
<accession>A0A9X5E3Z9</accession>
<dbReference type="Pfam" id="PF05670">
    <property type="entry name" value="NFACT-R_1"/>
    <property type="match status" value="1"/>
</dbReference>
<dbReference type="GO" id="GO:0072344">
    <property type="term" value="P:rescue of stalled ribosome"/>
    <property type="evidence" value="ECO:0007669"/>
    <property type="project" value="UniProtKB-UniRule"/>
</dbReference>
<keyword evidence="2 5" id="KW-0699">rRNA-binding</keyword>
<dbReference type="PANTHER" id="PTHR15239">
    <property type="entry name" value="NUCLEAR EXPORT MEDIATOR FACTOR NEMF"/>
    <property type="match status" value="1"/>
</dbReference>
<keyword evidence="5" id="KW-0175">Coiled coil</keyword>
<evidence type="ECO:0000256" key="1">
    <source>
        <dbReference type="ARBA" id="ARBA00022555"/>
    </source>
</evidence>
<organism evidence="7 8">
    <name type="scientific">Scytonema millei VB511283</name>
    <dbReference type="NCBI Taxonomy" id="1245923"/>
    <lineage>
        <taxon>Bacteria</taxon>
        <taxon>Bacillati</taxon>
        <taxon>Cyanobacteriota</taxon>
        <taxon>Cyanophyceae</taxon>
        <taxon>Nostocales</taxon>
        <taxon>Scytonemataceae</taxon>
        <taxon>Scytonema</taxon>
    </lineage>
</organism>
<protein>
    <recommendedName>
        <fullName evidence="5">Rqc2 homolog RqcH</fullName>
        <shortName evidence="5">RqcH</shortName>
    </recommendedName>
</protein>
<dbReference type="HAMAP" id="MF_00844_B">
    <property type="entry name" value="RqcH_B"/>
    <property type="match status" value="1"/>
</dbReference>
<evidence type="ECO:0000256" key="5">
    <source>
        <dbReference type="HAMAP-Rule" id="MF_00844"/>
    </source>
</evidence>
<dbReference type="InterPro" id="IPR008532">
    <property type="entry name" value="NFACT_RNA-bd"/>
</dbReference>
<evidence type="ECO:0000259" key="6">
    <source>
        <dbReference type="Pfam" id="PF05670"/>
    </source>
</evidence>
<dbReference type="RefSeq" id="WP_039715796.1">
    <property type="nucleotide sequence ID" value="NZ_JTJC03000001.1"/>
</dbReference>
<evidence type="ECO:0000256" key="4">
    <source>
        <dbReference type="ARBA" id="ARBA00022917"/>
    </source>
</evidence>
<evidence type="ECO:0000313" key="8">
    <source>
        <dbReference type="Proteomes" id="UP000031532"/>
    </source>
</evidence>
<feature type="coiled-coil region" evidence="5">
    <location>
        <begin position="297"/>
        <end position="324"/>
    </location>
</feature>